<organism evidence="2 3">
    <name type="scientific">Scomber scombrus</name>
    <name type="common">Atlantic mackerel</name>
    <name type="synonym">Scomber vernalis</name>
    <dbReference type="NCBI Taxonomy" id="13677"/>
    <lineage>
        <taxon>Eukaryota</taxon>
        <taxon>Metazoa</taxon>
        <taxon>Chordata</taxon>
        <taxon>Craniata</taxon>
        <taxon>Vertebrata</taxon>
        <taxon>Euteleostomi</taxon>
        <taxon>Actinopterygii</taxon>
        <taxon>Neopterygii</taxon>
        <taxon>Teleostei</taxon>
        <taxon>Neoteleostei</taxon>
        <taxon>Acanthomorphata</taxon>
        <taxon>Pelagiaria</taxon>
        <taxon>Scombriformes</taxon>
        <taxon>Scombridae</taxon>
        <taxon>Scomber</taxon>
    </lineage>
</organism>
<reference evidence="2 3" key="1">
    <citation type="submission" date="2024-01" db="EMBL/GenBank/DDBJ databases">
        <authorList>
            <person name="Alioto T."/>
            <person name="Alioto T."/>
            <person name="Gomez Garrido J."/>
        </authorList>
    </citation>
    <scope>NUCLEOTIDE SEQUENCE [LARGE SCALE GENOMIC DNA]</scope>
</reference>
<proteinExistence type="predicted"/>
<comment type="caution">
    <text evidence="2">The sequence shown here is derived from an EMBL/GenBank/DDBJ whole genome shotgun (WGS) entry which is preliminary data.</text>
</comment>
<dbReference type="AlphaFoldDB" id="A0AAV1Q7Y4"/>
<feature type="compositionally biased region" description="Polar residues" evidence="1">
    <location>
        <begin position="78"/>
        <end position="89"/>
    </location>
</feature>
<accession>A0AAV1Q7Y4</accession>
<sequence length="101" mass="11541">MISELQRKPLNGDLISQTSSHRARLSRGAWRAFRLKGNRVIIVSFNRVIRPMTALTAQRSIEDAEELERERRRRARESFQTNGGSTLEESSPEGEMLAESL</sequence>
<keyword evidence="3" id="KW-1185">Reference proteome</keyword>
<protein>
    <submittedName>
        <fullName evidence="2">Uncharacterized protein</fullName>
    </submittedName>
</protein>
<name>A0AAV1Q7Y4_SCOSC</name>
<dbReference type="EMBL" id="CAWUFR010000509">
    <property type="protein sequence ID" value="CAK6978691.1"/>
    <property type="molecule type" value="Genomic_DNA"/>
</dbReference>
<evidence type="ECO:0000313" key="3">
    <source>
        <dbReference type="Proteomes" id="UP001314229"/>
    </source>
</evidence>
<feature type="region of interest" description="Disordered" evidence="1">
    <location>
        <begin position="61"/>
        <end position="101"/>
    </location>
</feature>
<feature type="non-terminal residue" evidence="2">
    <location>
        <position position="101"/>
    </location>
</feature>
<gene>
    <name evidence="2" type="ORF">FSCOSCO3_A022365</name>
</gene>
<evidence type="ECO:0000256" key="1">
    <source>
        <dbReference type="SAM" id="MobiDB-lite"/>
    </source>
</evidence>
<evidence type="ECO:0000313" key="2">
    <source>
        <dbReference type="EMBL" id="CAK6978691.1"/>
    </source>
</evidence>
<dbReference type="Proteomes" id="UP001314229">
    <property type="component" value="Unassembled WGS sequence"/>
</dbReference>